<feature type="region of interest" description="Disordered" evidence="5">
    <location>
        <begin position="234"/>
        <end position="272"/>
    </location>
</feature>
<evidence type="ECO:0000256" key="3">
    <source>
        <dbReference type="ARBA" id="ARBA00023163"/>
    </source>
</evidence>
<dbReference type="PANTHER" id="PTHR30055">
    <property type="entry name" value="HTH-TYPE TRANSCRIPTIONAL REGULATOR RUTR"/>
    <property type="match status" value="1"/>
</dbReference>
<feature type="DNA-binding region" description="H-T-H motif" evidence="4">
    <location>
        <begin position="52"/>
        <end position="71"/>
    </location>
</feature>
<evidence type="ECO:0000256" key="5">
    <source>
        <dbReference type="SAM" id="MobiDB-lite"/>
    </source>
</evidence>
<evidence type="ECO:0000256" key="1">
    <source>
        <dbReference type="ARBA" id="ARBA00023015"/>
    </source>
</evidence>
<dbReference type="InterPro" id="IPR001647">
    <property type="entry name" value="HTH_TetR"/>
</dbReference>
<dbReference type="GO" id="GO:0000976">
    <property type="term" value="F:transcription cis-regulatory region binding"/>
    <property type="evidence" value="ECO:0007669"/>
    <property type="project" value="TreeGrafter"/>
</dbReference>
<dbReference type="KEGG" id="acab:QRX50_39455"/>
<evidence type="ECO:0000256" key="4">
    <source>
        <dbReference type="PROSITE-ProRule" id="PRU00335"/>
    </source>
</evidence>
<dbReference type="Proteomes" id="UP001236014">
    <property type="component" value="Chromosome"/>
</dbReference>
<organism evidence="7 8">
    <name type="scientific">Amycolatopsis carbonis</name>
    <dbReference type="NCBI Taxonomy" id="715471"/>
    <lineage>
        <taxon>Bacteria</taxon>
        <taxon>Bacillati</taxon>
        <taxon>Actinomycetota</taxon>
        <taxon>Actinomycetes</taxon>
        <taxon>Pseudonocardiales</taxon>
        <taxon>Pseudonocardiaceae</taxon>
        <taxon>Amycolatopsis</taxon>
    </lineage>
</organism>
<keyword evidence="2 4" id="KW-0238">DNA-binding</keyword>
<accession>A0A9Y2MQL8</accession>
<dbReference type="Gene3D" id="1.10.357.10">
    <property type="entry name" value="Tetracycline Repressor, domain 2"/>
    <property type="match status" value="1"/>
</dbReference>
<dbReference type="GO" id="GO:0003700">
    <property type="term" value="F:DNA-binding transcription factor activity"/>
    <property type="evidence" value="ECO:0007669"/>
    <property type="project" value="TreeGrafter"/>
</dbReference>
<dbReference type="Pfam" id="PF00440">
    <property type="entry name" value="TetR_N"/>
    <property type="match status" value="1"/>
</dbReference>
<dbReference type="InterPro" id="IPR009057">
    <property type="entry name" value="Homeodomain-like_sf"/>
</dbReference>
<keyword evidence="3" id="KW-0804">Transcription</keyword>
<dbReference type="SUPFAM" id="SSF46689">
    <property type="entry name" value="Homeodomain-like"/>
    <property type="match status" value="1"/>
</dbReference>
<feature type="domain" description="HTH tetR-type" evidence="6">
    <location>
        <begin position="29"/>
        <end position="89"/>
    </location>
</feature>
<dbReference type="AlphaFoldDB" id="A0A9Y2MQL8"/>
<reference evidence="7 8" key="1">
    <citation type="submission" date="2023-06" db="EMBL/GenBank/DDBJ databases">
        <authorList>
            <person name="Oyuntsetseg B."/>
            <person name="Kim S.B."/>
        </authorList>
    </citation>
    <scope>NUCLEOTIDE SEQUENCE [LARGE SCALE GENOMIC DNA]</scope>
    <source>
        <strain evidence="7 8">2-15</strain>
    </source>
</reference>
<dbReference type="Gene3D" id="1.10.10.60">
    <property type="entry name" value="Homeodomain-like"/>
    <property type="match status" value="1"/>
</dbReference>
<evidence type="ECO:0000313" key="8">
    <source>
        <dbReference type="Proteomes" id="UP001236014"/>
    </source>
</evidence>
<evidence type="ECO:0000313" key="7">
    <source>
        <dbReference type="EMBL" id="WIX77425.1"/>
    </source>
</evidence>
<dbReference type="PRINTS" id="PR00455">
    <property type="entry name" value="HTHTETR"/>
</dbReference>
<dbReference type="InterPro" id="IPR050109">
    <property type="entry name" value="HTH-type_TetR-like_transc_reg"/>
</dbReference>
<dbReference type="PANTHER" id="PTHR30055:SF234">
    <property type="entry name" value="HTH-TYPE TRANSCRIPTIONAL REGULATOR BETI"/>
    <property type="match status" value="1"/>
</dbReference>
<protein>
    <submittedName>
        <fullName evidence="7">TetR family transcriptional regulator</fullName>
    </submittedName>
</protein>
<name>A0A9Y2MQL8_9PSEU</name>
<keyword evidence="8" id="KW-1185">Reference proteome</keyword>
<dbReference type="RefSeq" id="WP_285968166.1">
    <property type="nucleotide sequence ID" value="NZ_CP127294.1"/>
</dbReference>
<keyword evidence="1" id="KW-0805">Transcription regulation</keyword>
<gene>
    <name evidence="7" type="ORF">QRX50_39455</name>
</gene>
<dbReference type="EMBL" id="CP127294">
    <property type="protein sequence ID" value="WIX77425.1"/>
    <property type="molecule type" value="Genomic_DNA"/>
</dbReference>
<dbReference type="PROSITE" id="PS50977">
    <property type="entry name" value="HTH_TETR_2"/>
    <property type="match status" value="1"/>
</dbReference>
<evidence type="ECO:0000256" key="2">
    <source>
        <dbReference type="ARBA" id="ARBA00023125"/>
    </source>
</evidence>
<sequence>MGGRRVDWAALRTPRDEVPAEGLRERKKRETRRLLVNTATELFLARGFDAVRVADVARAAAVSEKTVFNYFPAKESLVLGQPDATLAGLRVELGDPARTPVEAVLRILAGELAAVTGWLEDQRDRRAAGAGLRRYGELIRSTPTLAAYQRDLFDELADGAARLLAARAGLATADPEPQLAATALAGLWRVQFASLAKHVDAGRTPARIRGAVTTDVLRAARLLESGLGSFARTRRPAVKDTAPQTTGVKNAAVKSPVGTKPARTSRRPSTGT</sequence>
<evidence type="ECO:0000259" key="6">
    <source>
        <dbReference type="PROSITE" id="PS50977"/>
    </source>
</evidence>
<proteinExistence type="predicted"/>